<name>A0A4Y7RPU5_9FIRM</name>
<gene>
    <name evidence="2" type="primary">ydcP_1</name>
    <name evidence="2" type="ORF">Pmgp_01910</name>
</gene>
<dbReference type="AlphaFoldDB" id="A0A4Y7RPU5"/>
<dbReference type="GO" id="GO:0006508">
    <property type="term" value="P:proteolysis"/>
    <property type="evidence" value="ECO:0007669"/>
    <property type="project" value="UniProtKB-KW"/>
</dbReference>
<dbReference type="OrthoDB" id="9807498at2"/>
<dbReference type="Pfam" id="PF12392">
    <property type="entry name" value="DUF3656"/>
    <property type="match status" value="1"/>
</dbReference>
<dbReference type="InterPro" id="IPR020988">
    <property type="entry name" value="Pept_U32_collagenase"/>
</dbReference>
<accession>A0A4Y7RPU5</accession>
<evidence type="ECO:0000313" key="3">
    <source>
        <dbReference type="Proteomes" id="UP000297597"/>
    </source>
</evidence>
<protein>
    <submittedName>
        <fullName evidence="2">Putative protease YdcP</fullName>
        <ecNumber evidence="2">3.4.-.-</ecNumber>
    </submittedName>
</protein>
<dbReference type="InterPro" id="IPR001539">
    <property type="entry name" value="Peptidase_U32"/>
</dbReference>
<keyword evidence="2" id="KW-0645">Protease</keyword>
<reference evidence="2 3" key="1">
    <citation type="journal article" date="2018" name="Environ. Microbiol.">
        <title>Novel energy conservation strategies and behaviour of Pelotomaculum schinkii driving syntrophic propionate catabolism.</title>
        <authorList>
            <person name="Hidalgo-Ahumada C.A.P."/>
            <person name="Nobu M.K."/>
            <person name="Narihiro T."/>
            <person name="Tamaki H."/>
            <person name="Liu W.T."/>
            <person name="Kamagata Y."/>
            <person name="Stams A.J.M."/>
            <person name="Imachi H."/>
            <person name="Sousa D.Z."/>
        </authorList>
    </citation>
    <scope>NUCLEOTIDE SEQUENCE [LARGE SCALE GENOMIC DNA]</scope>
    <source>
        <strain evidence="2 3">MGP</strain>
    </source>
</reference>
<dbReference type="PANTHER" id="PTHR30217">
    <property type="entry name" value="PEPTIDASE U32 FAMILY"/>
    <property type="match status" value="1"/>
</dbReference>
<keyword evidence="3" id="KW-1185">Reference proteome</keyword>
<keyword evidence="2" id="KW-0378">Hydrolase</keyword>
<dbReference type="RefSeq" id="WP_134213758.1">
    <property type="nucleotide sequence ID" value="NZ_QFFZ01000018.1"/>
</dbReference>
<organism evidence="2 3">
    <name type="scientific">Pelotomaculum propionicicum</name>
    <dbReference type="NCBI Taxonomy" id="258475"/>
    <lineage>
        <taxon>Bacteria</taxon>
        <taxon>Bacillati</taxon>
        <taxon>Bacillota</taxon>
        <taxon>Clostridia</taxon>
        <taxon>Eubacteriales</taxon>
        <taxon>Desulfotomaculaceae</taxon>
        <taxon>Pelotomaculum</taxon>
    </lineage>
</organism>
<dbReference type="PROSITE" id="PS01276">
    <property type="entry name" value="PEPTIDASE_U32"/>
    <property type="match status" value="1"/>
</dbReference>
<dbReference type="PANTHER" id="PTHR30217:SF10">
    <property type="entry name" value="23S RRNA 5-HYDROXYCYTIDINE C2501 SYNTHASE"/>
    <property type="match status" value="1"/>
</dbReference>
<sequence>MARKPELLAPAGSWESLVAAVENGADAVYLGGKSFNARQSAGNFDNVELARAVEYAHIRGVKVYVTVNILLDDRELPEAARFLYFLQQAGADAAIVQDLGLVKLARQVVPELPLHASTQMTVHNLPTVLFLKEAGIARVVLARELALTAVENIIRRSGLAIEVFMHGALCVCYSGQCLMSSLIGGRSGNRGRCAQPCRLQYVLVDRQGKPLAEPRQVGSYLLSPRDLNLSEHVPGLIRAGISSFKIEGRMKRPEYVATVVRVYRELIDRALESGDYAVTPEEARELAQIFNRGFTTGYFYGRPGRDLMSYKRPNNRGVFLGRVKRFNRESGLVEIVLEEPLRAGDGIEVWVTEGGRSAGEVSRMYIAGKPVELAPAGTVVQLDVPGRVFPGDRVFKTHDAALMERARASFTSSRRQKKIPVVFTVTAKQGQPLLVEVEDDAGFAAAAQTEIPARAALNRPLTFAYLEKQLSRLGNTPFEMLGLKCRLDGQLMVPVSEINEARRKALAALANKRTAAVRQEPVPEHIFSRRLSESLAVETAAKPKAAGQPSLSVTVTDFECLKAAVTAGAGEVCFGMEQYRSRDRFSIDEIFKGSDFCARVGVSFVLASPRVIQDRDMDDYCRLLEKVSKCHLGGVMVTSPGLIRKVTEITGGPVLADFPLNIFNRAAASFLAGAGISRVALSPELTLEQISRLIPFLPVPAEVIVHGALPLMVSEYCAAGSLLGSGPPGCSSPCRGLSCGLKDRKGVVFPVEFDQFCRMHIFNSRDLCLIEDTGALAGAGAAVLRVEARRERAGYIRDVVRVYRTALDQYLAGDEADLAELKSVLAKNSPQGFTKGHFYRGVI</sequence>
<dbReference type="Pfam" id="PF01136">
    <property type="entry name" value="Peptidase_U32"/>
    <property type="match status" value="2"/>
</dbReference>
<evidence type="ECO:0000259" key="1">
    <source>
        <dbReference type="Pfam" id="PF12392"/>
    </source>
</evidence>
<dbReference type="EMBL" id="QFFZ01000018">
    <property type="protein sequence ID" value="TEB11038.1"/>
    <property type="molecule type" value="Genomic_DNA"/>
</dbReference>
<comment type="caution">
    <text evidence="2">The sequence shown here is derived from an EMBL/GenBank/DDBJ whole genome shotgun (WGS) entry which is preliminary data.</text>
</comment>
<evidence type="ECO:0000313" key="2">
    <source>
        <dbReference type="EMBL" id="TEB11038.1"/>
    </source>
</evidence>
<dbReference type="GO" id="GO:0008233">
    <property type="term" value="F:peptidase activity"/>
    <property type="evidence" value="ECO:0007669"/>
    <property type="project" value="UniProtKB-KW"/>
</dbReference>
<dbReference type="Proteomes" id="UP000297597">
    <property type="component" value="Unassembled WGS sequence"/>
</dbReference>
<dbReference type="InterPro" id="IPR051454">
    <property type="entry name" value="RNA/ubiquinone_mod_enzymes"/>
</dbReference>
<dbReference type="EC" id="3.4.-.-" evidence="2"/>
<feature type="domain" description="Peptidase U32 collagenase" evidence="1">
    <location>
        <begin position="394"/>
        <end position="513"/>
    </location>
</feature>
<proteinExistence type="predicted"/>